<feature type="compositionally biased region" description="Polar residues" evidence="3">
    <location>
        <begin position="24"/>
        <end position="36"/>
    </location>
</feature>
<dbReference type="Proteomes" id="UP000828390">
    <property type="component" value="Unassembled WGS sequence"/>
</dbReference>
<evidence type="ECO:0000313" key="6">
    <source>
        <dbReference type="Proteomes" id="UP000828390"/>
    </source>
</evidence>
<dbReference type="EMBL" id="JAIWYP010000010">
    <property type="protein sequence ID" value="KAH3754612.1"/>
    <property type="molecule type" value="Genomic_DNA"/>
</dbReference>
<evidence type="ECO:0000256" key="3">
    <source>
        <dbReference type="SAM" id="MobiDB-lite"/>
    </source>
</evidence>
<dbReference type="SUPFAM" id="SSF47095">
    <property type="entry name" value="HMG-box"/>
    <property type="match status" value="1"/>
</dbReference>
<feature type="region of interest" description="Disordered" evidence="3">
    <location>
        <begin position="1"/>
        <end position="38"/>
    </location>
</feature>
<keyword evidence="6" id="KW-1185">Reference proteome</keyword>
<organism evidence="5 6">
    <name type="scientific">Dreissena polymorpha</name>
    <name type="common">Zebra mussel</name>
    <name type="synonym">Mytilus polymorpha</name>
    <dbReference type="NCBI Taxonomy" id="45954"/>
    <lineage>
        <taxon>Eukaryota</taxon>
        <taxon>Metazoa</taxon>
        <taxon>Spiralia</taxon>
        <taxon>Lophotrochozoa</taxon>
        <taxon>Mollusca</taxon>
        <taxon>Bivalvia</taxon>
        <taxon>Autobranchia</taxon>
        <taxon>Heteroconchia</taxon>
        <taxon>Euheterodonta</taxon>
        <taxon>Imparidentia</taxon>
        <taxon>Neoheterodontei</taxon>
        <taxon>Myida</taxon>
        <taxon>Dreissenoidea</taxon>
        <taxon>Dreissenidae</taxon>
        <taxon>Dreissena</taxon>
    </lineage>
</organism>
<dbReference type="InterPro" id="IPR009071">
    <property type="entry name" value="HMG_box_dom"/>
</dbReference>
<evidence type="ECO:0000256" key="2">
    <source>
        <dbReference type="PROSITE-ProRule" id="PRU00267"/>
    </source>
</evidence>
<proteinExistence type="predicted"/>
<dbReference type="Gene3D" id="1.10.30.10">
    <property type="entry name" value="High mobility group box domain"/>
    <property type="match status" value="1"/>
</dbReference>
<evidence type="ECO:0000313" key="5">
    <source>
        <dbReference type="EMBL" id="KAH3754612.1"/>
    </source>
</evidence>
<evidence type="ECO:0000259" key="4">
    <source>
        <dbReference type="PROSITE" id="PS50118"/>
    </source>
</evidence>
<dbReference type="Pfam" id="PF00505">
    <property type="entry name" value="HMG_box"/>
    <property type="match status" value="1"/>
</dbReference>
<feature type="DNA-binding region" description="HMG box" evidence="2">
    <location>
        <begin position="68"/>
        <end position="136"/>
    </location>
</feature>
<reference evidence="5" key="1">
    <citation type="journal article" date="2019" name="bioRxiv">
        <title>The Genome of the Zebra Mussel, Dreissena polymorpha: A Resource for Invasive Species Research.</title>
        <authorList>
            <person name="McCartney M.A."/>
            <person name="Auch B."/>
            <person name="Kono T."/>
            <person name="Mallez S."/>
            <person name="Zhang Y."/>
            <person name="Obille A."/>
            <person name="Becker A."/>
            <person name="Abrahante J.E."/>
            <person name="Garbe J."/>
            <person name="Badalamenti J.P."/>
            <person name="Herman A."/>
            <person name="Mangelson H."/>
            <person name="Liachko I."/>
            <person name="Sullivan S."/>
            <person name="Sone E.D."/>
            <person name="Koren S."/>
            <person name="Silverstein K.A.T."/>
            <person name="Beckman K.B."/>
            <person name="Gohl D.M."/>
        </authorList>
    </citation>
    <scope>NUCLEOTIDE SEQUENCE</scope>
    <source>
        <strain evidence="5">Duluth1</strain>
        <tissue evidence="5">Whole animal</tissue>
    </source>
</reference>
<dbReference type="PANTHER" id="PTHR48112">
    <property type="entry name" value="HIGH MOBILITY GROUP PROTEIN DSP1"/>
    <property type="match status" value="1"/>
</dbReference>
<gene>
    <name evidence="5" type="ORF">DPMN_189292</name>
</gene>
<comment type="caution">
    <text evidence="5">The sequence shown here is derived from an EMBL/GenBank/DDBJ whole genome shotgun (WGS) entry which is preliminary data.</text>
</comment>
<name>A0A9D4DV90_DREPO</name>
<keyword evidence="1 2" id="KW-0238">DNA-binding</keyword>
<evidence type="ECO:0000256" key="1">
    <source>
        <dbReference type="ARBA" id="ARBA00023125"/>
    </source>
</evidence>
<dbReference type="SMART" id="SM00398">
    <property type="entry name" value="HMG"/>
    <property type="match status" value="1"/>
</dbReference>
<dbReference type="GO" id="GO:0005634">
    <property type="term" value="C:nucleus"/>
    <property type="evidence" value="ECO:0007669"/>
    <property type="project" value="UniProtKB-UniRule"/>
</dbReference>
<dbReference type="PROSITE" id="PS50118">
    <property type="entry name" value="HMG_BOX_2"/>
    <property type="match status" value="1"/>
</dbReference>
<dbReference type="GO" id="GO:0003677">
    <property type="term" value="F:DNA binding"/>
    <property type="evidence" value="ECO:0007669"/>
    <property type="project" value="UniProtKB-UniRule"/>
</dbReference>
<feature type="region of interest" description="Disordered" evidence="3">
    <location>
        <begin position="125"/>
        <end position="245"/>
    </location>
</feature>
<protein>
    <recommendedName>
        <fullName evidence="4">HMG box domain-containing protein</fullName>
    </recommendedName>
</protein>
<feature type="compositionally biased region" description="Basic and acidic residues" evidence="3">
    <location>
        <begin position="189"/>
        <end position="199"/>
    </location>
</feature>
<feature type="compositionally biased region" description="Low complexity" evidence="3">
    <location>
        <begin position="146"/>
        <end position="164"/>
    </location>
</feature>
<dbReference type="InterPro" id="IPR050342">
    <property type="entry name" value="HMGB"/>
</dbReference>
<keyword evidence="2" id="KW-0539">Nucleus</keyword>
<sequence length="438" mass="48770">MGSPPGFEPGFPLHIESKHPDVTMNDSASTHGQQPPSKRMRVMIPTSSTATSMVTTEYQGKLQIPDVRRSQTRGYIVFSREFRKIVKQENPECDFGEISRLVGTKWQNLDKEEKEKYKDMARKINEEHQDKQEAAEIAFNESLSKQYQKQQQQQQQQQQWTEQQPGTPGQAPRLATPAQQAHHRKKQEGKKAKEHKEQDEALMQLQQQSTPLYQPRVARGGYSPRGPRNMARQHQGPVGLGSPGVNSGVRFDPYKRPVNYGNNGPSNNSLTSVKNELDDISNQSAENTGNQLMRENINVKTESVNEENLSGLVTSNMANSQGDIKQEGLELGADFTNFMSGKSESDSNVRVKLEAVDNDLEIKGVEGGQPMQPQDWSANVSMGTNFDPTGATGSQADMTGQQGYIYMRRCTEAGQNNWQDVNTYNLTAGNSDSDSGEA</sequence>
<dbReference type="AlphaFoldDB" id="A0A9D4DV90"/>
<reference evidence="5" key="2">
    <citation type="submission" date="2020-11" db="EMBL/GenBank/DDBJ databases">
        <authorList>
            <person name="McCartney M.A."/>
            <person name="Auch B."/>
            <person name="Kono T."/>
            <person name="Mallez S."/>
            <person name="Becker A."/>
            <person name="Gohl D.M."/>
            <person name="Silverstein K.A.T."/>
            <person name="Koren S."/>
            <person name="Bechman K.B."/>
            <person name="Herman A."/>
            <person name="Abrahante J.E."/>
            <person name="Garbe J."/>
        </authorList>
    </citation>
    <scope>NUCLEOTIDE SEQUENCE</scope>
    <source>
        <strain evidence="5">Duluth1</strain>
        <tissue evidence="5">Whole animal</tissue>
    </source>
</reference>
<dbReference type="PANTHER" id="PTHR48112:SF22">
    <property type="entry name" value="MITOCHONDRIAL TRANSCRIPTION FACTOR A, ISOFORM B"/>
    <property type="match status" value="1"/>
</dbReference>
<feature type="compositionally biased region" description="Basic and acidic residues" evidence="3">
    <location>
        <begin position="125"/>
        <end position="134"/>
    </location>
</feature>
<feature type="domain" description="HMG box" evidence="4">
    <location>
        <begin position="68"/>
        <end position="136"/>
    </location>
</feature>
<dbReference type="InterPro" id="IPR036910">
    <property type="entry name" value="HMG_box_dom_sf"/>
</dbReference>
<accession>A0A9D4DV90</accession>